<evidence type="ECO:0000313" key="4">
    <source>
        <dbReference type="Proteomes" id="UP000182658"/>
    </source>
</evidence>
<dbReference type="PANTHER" id="PTHR10039:SF16">
    <property type="entry name" value="GPI INOSITOL-DEACYLASE"/>
    <property type="match status" value="1"/>
</dbReference>
<reference evidence="3 4" key="1">
    <citation type="submission" date="2016-10" db="EMBL/GenBank/DDBJ databases">
        <title>Draft genome sequence of Coniochaeta ligniaria NRRL30616, a lignocellulolytic fungus for bioabatement of inhibitors in plant biomass hydrolysates.</title>
        <authorList>
            <consortium name="DOE Joint Genome Institute"/>
            <person name="Jimenez D.J."/>
            <person name="Hector R.E."/>
            <person name="Riley R."/>
            <person name="Sun H."/>
            <person name="Grigoriev I.V."/>
            <person name="Van Elsas J.D."/>
            <person name="Nichols N.N."/>
        </authorList>
    </citation>
    <scope>NUCLEOTIDE SEQUENCE [LARGE SCALE GENOMIC DNA]</scope>
    <source>
        <strain evidence="3 4">NRRL 30616</strain>
    </source>
</reference>
<dbReference type="InterPro" id="IPR056884">
    <property type="entry name" value="NPHP3-like_N"/>
</dbReference>
<dbReference type="Proteomes" id="UP000182658">
    <property type="component" value="Unassembled WGS sequence"/>
</dbReference>
<organism evidence="3 4">
    <name type="scientific">Coniochaeta ligniaria NRRL 30616</name>
    <dbReference type="NCBI Taxonomy" id="1408157"/>
    <lineage>
        <taxon>Eukaryota</taxon>
        <taxon>Fungi</taxon>
        <taxon>Dikarya</taxon>
        <taxon>Ascomycota</taxon>
        <taxon>Pezizomycotina</taxon>
        <taxon>Sordariomycetes</taxon>
        <taxon>Sordariomycetidae</taxon>
        <taxon>Coniochaetales</taxon>
        <taxon>Coniochaetaceae</taxon>
        <taxon>Coniochaeta</taxon>
    </lineage>
</organism>
<dbReference type="SUPFAM" id="SSF52540">
    <property type="entry name" value="P-loop containing nucleoside triphosphate hydrolases"/>
    <property type="match status" value="1"/>
</dbReference>
<evidence type="ECO:0000313" key="3">
    <source>
        <dbReference type="EMBL" id="OIW28792.1"/>
    </source>
</evidence>
<protein>
    <recommendedName>
        <fullName evidence="2">Nephrocystin 3-like N-terminal domain-containing protein</fullName>
    </recommendedName>
</protein>
<dbReference type="Gene3D" id="3.40.50.300">
    <property type="entry name" value="P-loop containing nucleotide triphosphate hydrolases"/>
    <property type="match status" value="1"/>
</dbReference>
<keyword evidence="4" id="KW-1185">Reference proteome</keyword>
<feature type="domain" description="Nephrocystin 3-like N-terminal" evidence="2">
    <location>
        <begin position="292"/>
        <end position="448"/>
    </location>
</feature>
<evidence type="ECO:0000256" key="1">
    <source>
        <dbReference type="ARBA" id="ARBA00022737"/>
    </source>
</evidence>
<dbReference type="STRING" id="1408157.A0A1J7JGE5"/>
<accession>A0A1J7JGE5</accession>
<dbReference type="InParanoid" id="A0A1J7JGE5"/>
<dbReference type="PANTHER" id="PTHR10039">
    <property type="entry name" value="AMELOGENIN"/>
    <property type="match status" value="1"/>
</dbReference>
<dbReference type="OrthoDB" id="2647035at2759"/>
<dbReference type="EMBL" id="KV875098">
    <property type="protein sequence ID" value="OIW28792.1"/>
    <property type="molecule type" value="Genomic_DNA"/>
</dbReference>
<keyword evidence="1" id="KW-0677">Repeat</keyword>
<dbReference type="InterPro" id="IPR027417">
    <property type="entry name" value="P-loop_NTPase"/>
</dbReference>
<gene>
    <name evidence="3" type="ORF">CONLIGDRAFT_644953</name>
</gene>
<name>A0A1J7JGE5_9PEZI</name>
<dbReference type="Pfam" id="PF24883">
    <property type="entry name" value="NPHP3_N"/>
    <property type="match status" value="1"/>
</dbReference>
<dbReference type="AlphaFoldDB" id="A0A1J7JGE5"/>
<sequence length="1063" mass="122044">MAEAADLAVLIIGLSKTALSIITHCIGYMETVKERKQELRRIIAEISLVRGVLDTIQALIRADPSDTAALKALDRENGPIQGCLSALSELKSIFDDGAPQIQQPRDTSGKSRVWQDLRVDYIFGTGTSTDNENMKTSTTTDTETEVGALSTAETFVESARACLITPTESATQAHVATITSTDGRYQFWQHSKLQAKKIGYEIKMAVTWPLKLERIESLRARIALYRQDLELAIQSEVMRPADESRRDTKQMKQVVLEVQGTLCGSELMVYLIMLKLTGDRFKTLRYLPLARGEWLLRTPEWRGWLSRDARFLWLRGIPGAGKTVLASFLFQQLKAEFQHRRKAVCYYYCYFGHNQDETTPFLCWVLSQLCRRAGRIPANINQIRQDGYRPDDNELLLGLENILESFDVAYIVVDAVDESDSRENLIAALVNLVRDTRFDKVQLLATSREYQDIERVFSPIATTIVMAHEEVEKDIRTYVHTALRNRPSPFERWSPSLLEHVEKTLAKEAKGMFHWAYCQTKRLEKVREQSEENIRAILKTLPKDIYETYDRIFLEISEEDKVQARAILVFVAAFTSRWTCYRTRLVWRQGREYEPDPWESILENSILQAYILYESKSIPVDHDPPSLHDLCGCLLRETVKWRYEKEFNGSRDEVHGWEFAHYTVLEYLTSEYLATHRDNRLQSFALSEATIYYEYSMRVLGFALDLQEKALETGQSLEDTISDPIPESTVRLYHAMEDIAPVLQWLDERFPILDDDMRHSLTGQYLTVFDPGPSSIMSRFLPFRVFFFRRPLESDADLFLEFLDMNMFSIQEDCVVTRRSVTTLISLALLRSEMLIESFLEGEDVVGLLEADVFIASSEERQRRWSKFRTDGRTEDWNPQWNYPASSGGLLSAIVSGVWATTRDATDYWCFLLEVMVTFTTRRRQIRRHARPPSRFLYLGGLCIKLLGTYGIDVDASDYAITPLQILVERRLPKAVEEILEKGADPNKTGKVGGKTLRRQTRRWSQASPLHINKELAPFDRDVSSSSLVDDDVLLAIRISSLLESHGGKDFVKVSSAGEEEEH</sequence>
<proteinExistence type="predicted"/>
<evidence type="ECO:0000259" key="2">
    <source>
        <dbReference type="Pfam" id="PF24883"/>
    </source>
</evidence>